<feature type="compositionally biased region" description="Low complexity" evidence="1">
    <location>
        <begin position="1142"/>
        <end position="1163"/>
    </location>
</feature>
<feature type="region of interest" description="Disordered" evidence="1">
    <location>
        <begin position="511"/>
        <end position="538"/>
    </location>
</feature>
<name>A0A0F7UPF1_NEOCL</name>
<feature type="region of interest" description="Disordered" evidence="1">
    <location>
        <begin position="812"/>
        <end position="892"/>
    </location>
</feature>
<feature type="region of interest" description="Disordered" evidence="1">
    <location>
        <begin position="587"/>
        <end position="610"/>
    </location>
</feature>
<feature type="region of interest" description="Disordered" evidence="1">
    <location>
        <begin position="987"/>
        <end position="1029"/>
    </location>
</feature>
<feature type="compositionally biased region" description="Pro residues" evidence="1">
    <location>
        <begin position="1714"/>
        <end position="1727"/>
    </location>
</feature>
<evidence type="ECO:0000256" key="1">
    <source>
        <dbReference type="SAM" id="MobiDB-lite"/>
    </source>
</evidence>
<proteinExistence type="predicted"/>
<feature type="compositionally biased region" description="Low complexity" evidence="1">
    <location>
        <begin position="812"/>
        <end position="823"/>
    </location>
</feature>
<feature type="region of interest" description="Disordered" evidence="1">
    <location>
        <begin position="1599"/>
        <end position="1644"/>
    </location>
</feature>
<feature type="region of interest" description="Disordered" evidence="1">
    <location>
        <begin position="1713"/>
        <end position="1747"/>
    </location>
</feature>
<feature type="region of interest" description="Disordered" evidence="1">
    <location>
        <begin position="2060"/>
        <end position="2098"/>
    </location>
</feature>
<reference evidence="2" key="1">
    <citation type="journal article" date="2015" name="PLoS ONE">
        <title>Comprehensive Evaluation of Toxoplasma gondii VEG and Neospora caninum LIV Genomes with Tachyzoite Stage Transcriptome and Proteome Defines Novel Transcript Features.</title>
        <authorList>
            <person name="Ramaprasad A."/>
            <person name="Mourier T."/>
            <person name="Naeem R."/>
            <person name="Malas T.B."/>
            <person name="Moussa E."/>
            <person name="Panigrahi A."/>
            <person name="Vermont S.J."/>
            <person name="Otto T.D."/>
            <person name="Wastling J."/>
            <person name="Pain A."/>
        </authorList>
    </citation>
    <scope>NUCLEOTIDE SEQUENCE</scope>
    <source>
        <strain evidence="2">Liverpool</strain>
    </source>
</reference>
<accession>A0A0F7UPF1</accession>
<feature type="region of interest" description="Disordered" evidence="1">
    <location>
        <begin position="2310"/>
        <end position="2333"/>
    </location>
</feature>
<feature type="compositionally biased region" description="Basic and acidic residues" evidence="1">
    <location>
        <begin position="400"/>
        <end position="412"/>
    </location>
</feature>
<organism evidence="2">
    <name type="scientific">Neospora caninum (strain Liverpool)</name>
    <dbReference type="NCBI Taxonomy" id="572307"/>
    <lineage>
        <taxon>Eukaryota</taxon>
        <taxon>Sar</taxon>
        <taxon>Alveolata</taxon>
        <taxon>Apicomplexa</taxon>
        <taxon>Conoidasida</taxon>
        <taxon>Coccidia</taxon>
        <taxon>Eucoccidiorida</taxon>
        <taxon>Eimeriorina</taxon>
        <taxon>Sarcocystidae</taxon>
        <taxon>Neospora</taxon>
    </lineage>
</organism>
<feature type="region of interest" description="Disordered" evidence="1">
    <location>
        <begin position="1142"/>
        <end position="1181"/>
    </location>
</feature>
<protein>
    <submittedName>
        <fullName evidence="2">Uncharacterized protein</fullName>
    </submittedName>
</protein>
<feature type="compositionally biased region" description="Polar residues" evidence="1">
    <location>
        <begin position="2064"/>
        <end position="2078"/>
    </location>
</feature>
<feature type="region of interest" description="Disordered" evidence="1">
    <location>
        <begin position="367"/>
        <end position="449"/>
    </location>
</feature>
<dbReference type="EMBL" id="LN714487">
    <property type="protein sequence ID" value="CEL70896.1"/>
    <property type="molecule type" value="Genomic_DNA"/>
</dbReference>
<sequence length="2379" mass="253509">MPWIASFRHHLSGVAGDLPLAKNGTKRIGFFSHRADLKRRAMGGYETENVDAWVRAPLESSLFPPATGLPSSPSCLPFLEDGRQMRRVRRTCLRKADRAGSLSWNRRLETTVREPYSPSLSLKHLRRRRCNVRAFRFRPRCDPTAGLLPWLPSSDRVFLPLTLAECRSRAAFPLSAVTAACRFASSVVSAPASSSLPFRNPVASDNLWQPMSEGELLRLLKSLSVSPSRRSYALAHGSKPRAGTAGRMPLGSARLASRNVSESLWRSLFFHLEHSPHVCFSILHLYAASSLPPLDLLTQLPCVFAKDPRRLQSLPAKEVALSLHALSRLWISAGWRPDRAGGGLESSAQKGAAAKAQLRAECPSELARENVGEQCGEPRQVPTRRSSSPMHGEGEPECLDGVRGRDSGERSSGDVSAISFSQQSDTWERDVTGNVPAPPATQRVTTHELSLKPGSPWLATFRAFEDACTACLLRQLLHSHKHLAGWAARLHSHTEGQQHTWPTACSRFASLPPSGSRGKSAPSEVAAQTETWHPHPNGRAASFFVPDSLSPNLSRLKESETFFAALRPPSPSEWTQEFQVFAPGRREETPLVTSRRHPSSAETVGGPPGRTEIATAPPHLLLPQDLSMFLSSLLSLGVRPSAPFLAAACCYVFVYAPHFPPQALALAAYNIARIVAPASGRALYSLEQGEAASSLESDSPHQACLVRLLLTQSIALNSSPSKAVGGALPPRFPSSPRASVPPFAPSFSHGPAGPVSPPACASAPNPRFASPLQLLVTALLEEMAAQSSRLKAVDWCCGLQALQLLLPLISPSSSADGTSSPSPVKGASRSPGGLSFSSRNHAVAPHAETPWNRLPSTEKPGSPSSPPVSPHASSQQSVRPSSMQSPNASACPEFSSVQHEVVRTASDLAARVAQIGRQASRLLGSLSDGDPSAPLLQAVQSLLRLLPAQVTDFPASSLSNTALAVSRLHKILLNLFPLQSSTDATASPNALAGPSLPHGGWQQSHGKGIEEDFRPSLASGHPLQEGRSPPSVAAILAPVYVRLCRRSRQASTERPGLAPVSCVILLSSLVDGLRALQTWPCPPSLSAETLAVPLSLGSSSASFAVQELPGASPLASALDSDLAAEILSVFSAVVPILLSPASSPSPRASPYASPDCAAAAESASTREGLPSDGQPGDAPTQSFVARRRQLVRLAWDPMPRDLVDLVGSLSFMIARLREASQNPTPEHCSSTPVATSLPPSQVTTATEDLQLLLSACSTYVIEALSRAALASSSRGSPDLAAAGFAAPQPQFPLSRQALGRALQSAPSNRSGLALSPRDVSTLALQFRRCEGLTPDLFSAFSHFLGDRSVHRLLTGTDFCCFLEALVRLELPGTPQEDSPTRRTGAGSGRPSPRSAARFEAAERSEKKESAIDAFSSGTNHRKAEAALKREAARLSVHLLDGVLPATISRFDSRALSSFALWLGHHFQNLQIYDQSSPPNSAARELSDTRVVSPLAAHSARPAYSSSSLSFLETSSVSPRANHVDPLPALSLLATRGQLERAANVFLKEVARRCMASTSDRFPSADPSSTSPSLFSEGRSYTALLCGMCKLPRAIIASSLSFSPPKPDPREASAGPGDPVPQLALGGLSPLSPSGGASSVQSPGAWRDTSLAGEALGTHSEDLSPSSCGAWSEILRILLDPGRVQTFLSSARTTDAEFADFLWAIRHLPLLPGSTRPPSPSSPFPSAPLPSSRAASLPQPPPAEDDSTVLLPELRDNLLRIALETLGAETLDPASRSVSCLSPSFQTRSALSSRMYPPPAHLPVSPRMDRLSRDSEALSRVFFYTVLLGATTEDVLNLFYPTLLSCLASGSPSRRRTSLPAFAAPGEACRPSLLQPKALKPVATILSALRAFPSSSRRVREQKVAVCAGALSCLAASCSSLPPVCSPFRSAWMPSHALHGHDTAGASLVSVPGTLDCGQMIEASLATAVELRVNEPAEAVAALSGAFLLWALPQAATKPLASSERPAQTATSLPAGWIPLSIRVAVALRSLDFPCAPFLVHLLPHLVQSLSAVLGRFPQRRQHASGETSRGRSFSQGASAPSRLHPTPAPHASSSSTPDSAVLPPSVFAQVSELLFCVVCAAGPHVRRELARQAARSAERKFRRPTETGESAILGRDATLIQTLYFGEPTVGLLQTLLELRTSPHGAQANDAQRRLDFLSVFHILQDAVSLGLPLGIDYVRLLHAISLSVSIDDGRHSPTHHENPTLPPCAAPEASAVDAERQVPLQTEATAGEEAWDLRFPGSGTAERPESSALHKEVLAVTARLIHRGRWPRKDRQGEATGSSGDRASFLDKGEWSLEDDKVQAGDPEQEWQIVSESRLGRLYYIDILVTRNERGERI</sequence>
<feature type="compositionally biased region" description="Polar residues" evidence="1">
    <location>
        <begin position="879"/>
        <end position="888"/>
    </location>
</feature>
<feature type="compositionally biased region" description="Basic and acidic residues" evidence="1">
    <location>
        <begin position="1399"/>
        <end position="1410"/>
    </location>
</feature>
<feature type="compositionally biased region" description="Low complexity" evidence="1">
    <location>
        <begin position="1389"/>
        <end position="1398"/>
    </location>
</feature>
<feature type="compositionally biased region" description="Low complexity" evidence="1">
    <location>
        <begin position="1622"/>
        <end position="1638"/>
    </location>
</feature>
<evidence type="ECO:0000313" key="2">
    <source>
        <dbReference type="EMBL" id="CEL70896.1"/>
    </source>
</evidence>
<gene>
    <name evidence="2" type="ORF">BN1204_065660</name>
</gene>
<feature type="region of interest" description="Disordered" evidence="1">
    <location>
        <begin position="1372"/>
        <end position="1417"/>
    </location>
</feature>